<evidence type="ECO:0000313" key="2">
    <source>
        <dbReference type="Proteomes" id="UP000249396"/>
    </source>
</evidence>
<dbReference type="GO" id="GO:0004521">
    <property type="term" value="F:RNA endonuclease activity"/>
    <property type="evidence" value="ECO:0007669"/>
    <property type="project" value="TreeGrafter"/>
</dbReference>
<dbReference type="GO" id="GO:0016075">
    <property type="term" value="P:rRNA catabolic process"/>
    <property type="evidence" value="ECO:0007669"/>
    <property type="project" value="TreeGrafter"/>
</dbReference>
<dbReference type="Pfam" id="PF02452">
    <property type="entry name" value="PemK_toxin"/>
    <property type="match status" value="1"/>
</dbReference>
<reference evidence="1 2" key="1">
    <citation type="journal article" date="2018" name="Aquat. Microb. Ecol.">
        <title>Gammaproteobacterial methanotrophs dominate.</title>
        <authorList>
            <person name="Rissanen A.J."/>
            <person name="Saarenheimo J."/>
            <person name="Tiirola M."/>
            <person name="Peura S."/>
            <person name="Aalto S.L."/>
            <person name="Karvinen A."/>
            <person name="Nykanen H."/>
        </authorList>
    </citation>
    <scope>NUCLEOTIDE SEQUENCE [LARGE SCALE GENOMIC DNA]</scope>
    <source>
        <strain evidence="1">AMbin10</strain>
    </source>
</reference>
<proteinExistence type="predicted"/>
<dbReference type="PANTHER" id="PTHR33988">
    <property type="entry name" value="ENDORIBONUCLEASE MAZF-RELATED"/>
    <property type="match status" value="1"/>
</dbReference>
<dbReference type="EMBL" id="QJPH01000253">
    <property type="protein sequence ID" value="PZN81806.1"/>
    <property type="molecule type" value="Genomic_DNA"/>
</dbReference>
<dbReference type="InterPro" id="IPR011067">
    <property type="entry name" value="Plasmid_toxin/cell-grow_inhib"/>
</dbReference>
<sequence length="113" mass="12013">MTKAYVPDKGDIVWVHFTPQAGHEQAGRRPAVVLSPKAYNAKSGLMVCVPVTNQIKGYPFEVALTGGGATGAALADQVKSLDWQARQVELKGRATDGELGQILAMIKALLKVP</sequence>
<dbReference type="InterPro" id="IPR003477">
    <property type="entry name" value="PemK-like"/>
</dbReference>
<protein>
    <submittedName>
        <fullName evidence="1">Endoribonuclease MazF</fullName>
    </submittedName>
</protein>
<dbReference type="Gene3D" id="2.30.30.110">
    <property type="match status" value="1"/>
</dbReference>
<dbReference type="NCBIfam" id="NF007386">
    <property type="entry name" value="PRK09907.1"/>
    <property type="match status" value="1"/>
</dbReference>
<dbReference type="AlphaFoldDB" id="A0A2W4RGB2"/>
<accession>A0A2W4RGB2</accession>
<name>A0A2W4RGB2_9GAMM</name>
<dbReference type="SUPFAM" id="SSF50118">
    <property type="entry name" value="Cell growth inhibitor/plasmid maintenance toxic component"/>
    <property type="match status" value="1"/>
</dbReference>
<gene>
    <name evidence="1" type="primary">mazF</name>
    <name evidence="1" type="ORF">DM484_07570</name>
</gene>
<dbReference type="PANTHER" id="PTHR33988:SF3">
    <property type="entry name" value="ENDORIBONUCLEASE TOXIN CHPB-RELATED"/>
    <property type="match status" value="1"/>
</dbReference>
<evidence type="ECO:0000313" key="1">
    <source>
        <dbReference type="EMBL" id="PZN81806.1"/>
    </source>
</evidence>
<dbReference type="Proteomes" id="UP000249396">
    <property type="component" value="Unassembled WGS sequence"/>
</dbReference>
<dbReference type="GO" id="GO:0006402">
    <property type="term" value="P:mRNA catabolic process"/>
    <property type="evidence" value="ECO:0007669"/>
    <property type="project" value="TreeGrafter"/>
</dbReference>
<organism evidence="1 2">
    <name type="scientific">Candidatus Methylumidiphilus alinenensis</name>
    <dbReference type="NCBI Taxonomy" id="2202197"/>
    <lineage>
        <taxon>Bacteria</taxon>
        <taxon>Pseudomonadati</taxon>
        <taxon>Pseudomonadota</taxon>
        <taxon>Gammaproteobacteria</taxon>
        <taxon>Methylococcales</taxon>
        <taxon>Candidatus Methylumidiphilus</taxon>
    </lineage>
</organism>
<dbReference type="GO" id="GO:0003677">
    <property type="term" value="F:DNA binding"/>
    <property type="evidence" value="ECO:0007669"/>
    <property type="project" value="InterPro"/>
</dbReference>
<comment type="caution">
    <text evidence="1">The sequence shown here is derived from an EMBL/GenBank/DDBJ whole genome shotgun (WGS) entry which is preliminary data.</text>
</comment>